<dbReference type="Gene3D" id="3.40.50.300">
    <property type="entry name" value="P-loop containing nucleotide triphosphate hydrolases"/>
    <property type="match status" value="1"/>
</dbReference>
<comment type="catalytic activity">
    <reaction evidence="5 7">
        <text>AMP + ATP = 2 ADP</text>
        <dbReference type="Rhea" id="RHEA:12973"/>
        <dbReference type="ChEBI" id="CHEBI:30616"/>
        <dbReference type="ChEBI" id="CHEBI:456215"/>
        <dbReference type="ChEBI" id="CHEBI:456216"/>
        <dbReference type="EC" id="2.7.4.3"/>
    </reaction>
</comment>
<comment type="pathway">
    <text evidence="5">Purine metabolism; AMP biosynthesis via salvage pathway; AMP from ADP: step 1/1.</text>
</comment>
<dbReference type="InterPro" id="IPR033690">
    <property type="entry name" value="Adenylat_kinase_CS"/>
</dbReference>
<dbReference type="EC" id="2.7.4.3" evidence="5 7"/>
<dbReference type="NCBIfam" id="TIGR01351">
    <property type="entry name" value="adk"/>
    <property type="match status" value="1"/>
</dbReference>
<dbReference type="NCBIfam" id="NF001381">
    <property type="entry name" value="PRK00279.1-3"/>
    <property type="match status" value="1"/>
</dbReference>
<keyword evidence="2 5" id="KW-0545">Nucleotide biosynthesis</keyword>
<dbReference type="Pfam" id="PF00406">
    <property type="entry name" value="ADK"/>
    <property type="match status" value="1"/>
</dbReference>
<gene>
    <name evidence="5" type="primary">adk</name>
    <name evidence="9" type="ORF">PUV54_13695</name>
</gene>
<evidence type="ECO:0000256" key="2">
    <source>
        <dbReference type="ARBA" id="ARBA00022727"/>
    </source>
</evidence>
<comment type="domain">
    <text evidence="5">Consists of three domains, a large central CORE domain and two small peripheral domains, NMPbind and LID, which undergo movements during catalysis. The LID domain closes over the site of phosphoryl transfer upon ATP binding. Assembling and dissambling the active center during each catalytic cycle provides an effective means to prevent ATP hydrolysis.</text>
</comment>
<keyword evidence="4 5" id="KW-0418">Kinase</keyword>
<name>A0AAE9ZEB0_9PROT</name>
<dbReference type="InterPro" id="IPR027417">
    <property type="entry name" value="P-loop_NTPase"/>
</dbReference>
<dbReference type="NCBIfam" id="NF011104">
    <property type="entry name" value="PRK14531.1"/>
    <property type="match status" value="1"/>
</dbReference>
<feature type="binding site" evidence="5">
    <location>
        <begin position="57"/>
        <end position="59"/>
    </location>
    <ligand>
        <name>AMP</name>
        <dbReference type="ChEBI" id="CHEBI:456215"/>
    </ligand>
</feature>
<feature type="binding site" evidence="5">
    <location>
        <position position="150"/>
    </location>
    <ligand>
        <name>AMP</name>
        <dbReference type="ChEBI" id="CHEBI:456215"/>
    </ligand>
</feature>
<dbReference type="PRINTS" id="PR00094">
    <property type="entry name" value="ADENYLTKNASE"/>
</dbReference>
<feature type="binding site" evidence="5">
    <location>
        <position position="178"/>
    </location>
    <ligand>
        <name>ATP</name>
        <dbReference type="ChEBI" id="CHEBI:30616"/>
    </ligand>
</feature>
<evidence type="ECO:0000256" key="6">
    <source>
        <dbReference type="RuleBase" id="RU003330"/>
    </source>
</evidence>
<feature type="region of interest" description="NMP" evidence="5">
    <location>
        <begin position="30"/>
        <end position="59"/>
    </location>
</feature>
<comment type="caution">
    <text evidence="5">Lacks conserved residue(s) required for the propagation of feature annotation.</text>
</comment>
<feature type="binding site" evidence="5">
    <location>
        <position position="127"/>
    </location>
    <ligand>
        <name>ATP</name>
        <dbReference type="ChEBI" id="CHEBI:30616"/>
    </ligand>
</feature>
<evidence type="ECO:0000313" key="9">
    <source>
        <dbReference type="EMBL" id="WDI31007.1"/>
    </source>
</evidence>
<dbReference type="GO" id="GO:0005524">
    <property type="term" value="F:ATP binding"/>
    <property type="evidence" value="ECO:0007669"/>
    <property type="project" value="UniProtKB-UniRule"/>
</dbReference>
<evidence type="ECO:0000256" key="1">
    <source>
        <dbReference type="ARBA" id="ARBA00022679"/>
    </source>
</evidence>
<comment type="similarity">
    <text evidence="5 6">Belongs to the adenylate kinase family.</text>
</comment>
<feature type="binding site" evidence="5">
    <location>
        <begin position="85"/>
        <end position="88"/>
    </location>
    <ligand>
        <name>AMP</name>
        <dbReference type="ChEBI" id="CHEBI:456215"/>
    </ligand>
</feature>
<evidence type="ECO:0000256" key="4">
    <source>
        <dbReference type="ARBA" id="ARBA00022777"/>
    </source>
</evidence>
<organism evidence="9 10">
    <name type="scientific">Hyphococcus flavus</name>
    <dbReference type="NCBI Taxonomy" id="1866326"/>
    <lineage>
        <taxon>Bacteria</taxon>
        <taxon>Pseudomonadati</taxon>
        <taxon>Pseudomonadota</taxon>
        <taxon>Alphaproteobacteria</taxon>
        <taxon>Parvularculales</taxon>
        <taxon>Parvularculaceae</taxon>
        <taxon>Hyphococcus</taxon>
    </lineage>
</organism>
<dbReference type="PROSITE" id="PS00113">
    <property type="entry name" value="ADENYLATE_KINASE"/>
    <property type="match status" value="1"/>
</dbReference>
<dbReference type="AlphaFoldDB" id="A0AAE9ZEB0"/>
<accession>A0AAE9ZEB0</accession>
<keyword evidence="1 5" id="KW-0808">Transferase</keyword>
<evidence type="ECO:0000256" key="7">
    <source>
        <dbReference type="RuleBase" id="RU003331"/>
    </source>
</evidence>
<feature type="binding site" evidence="5">
    <location>
        <position position="92"/>
    </location>
    <ligand>
        <name>AMP</name>
        <dbReference type="ChEBI" id="CHEBI:456215"/>
    </ligand>
</feature>
<dbReference type="GO" id="GO:0044209">
    <property type="term" value="P:AMP salvage"/>
    <property type="evidence" value="ECO:0007669"/>
    <property type="project" value="UniProtKB-UniRule"/>
</dbReference>
<keyword evidence="10" id="KW-1185">Reference proteome</keyword>
<protein>
    <recommendedName>
        <fullName evidence="5 7">Adenylate kinase</fullName>
        <shortName evidence="5">AK</shortName>
        <ecNumber evidence="5 7">2.7.4.3</ecNumber>
    </recommendedName>
    <alternativeName>
        <fullName evidence="5">ATP-AMP transphosphorylase</fullName>
    </alternativeName>
    <alternativeName>
        <fullName evidence="5">ATP:AMP phosphotransferase</fullName>
    </alternativeName>
    <alternativeName>
        <fullName evidence="5">Adenylate monophosphate kinase</fullName>
    </alternativeName>
</protein>
<keyword evidence="8" id="KW-0175">Coiled coil</keyword>
<dbReference type="NCBIfam" id="NF011100">
    <property type="entry name" value="PRK14527.1"/>
    <property type="match status" value="1"/>
</dbReference>
<sequence>MIVIFLGPPGAGKGTQAAHIVERYKIPQLSTGDMLRAAVAAKTPVGVKAKEVMDAGNLVSDEIVGAIVSDRIEEPDCARGFLLDGFPRTLVQAEMLDEILAKKGLSVNAVIELKVDEAALLDRLRNRIEETKARGEEVRADDNEETFAKRLGVYSEQTAPLIPYYEKQGKLRAVDGMGTVEDVSAALDAILDPISA</sequence>
<dbReference type="GO" id="GO:0004017">
    <property type="term" value="F:AMP kinase activity"/>
    <property type="evidence" value="ECO:0007669"/>
    <property type="project" value="UniProtKB-UniRule"/>
</dbReference>
<feature type="binding site" evidence="5">
    <location>
        <position position="31"/>
    </location>
    <ligand>
        <name>AMP</name>
        <dbReference type="ChEBI" id="CHEBI:456215"/>
    </ligand>
</feature>
<dbReference type="CDD" id="cd01428">
    <property type="entry name" value="ADK"/>
    <property type="match status" value="1"/>
</dbReference>
<evidence type="ECO:0000256" key="8">
    <source>
        <dbReference type="SAM" id="Coils"/>
    </source>
</evidence>
<evidence type="ECO:0000256" key="5">
    <source>
        <dbReference type="HAMAP-Rule" id="MF_00235"/>
    </source>
</evidence>
<feature type="coiled-coil region" evidence="8">
    <location>
        <begin position="114"/>
        <end position="141"/>
    </location>
</feature>
<dbReference type="InterPro" id="IPR006259">
    <property type="entry name" value="Adenyl_kin_sub"/>
</dbReference>
<comment type="subunit">
    <text evidence="5 7">Monomer.</text>
</comment>
<reference evidence="9" key="1">
    <citation type="submission" date="2023-02" db="EMBL/GenBank/DDBJ databases">
        <title>Genome sequence of Hyphococcus flavus.</title>
        <authorList>
            <person name="Rong J.-C."/>
            <person name="Zhao Q."/>
            <person name="Yi M."/>
            <person name="Wu J.-Y."/>
        </authorList>
    </citation>
    <scope>NUCLEOTIDE SEQUENCE</scope>
    <source>
        <strain evidence="9">MCCC 1K03223</strain>
    </source>
</reference>
<dbReference type="EMBL" id="CP118166">
    <property type="protein sequence ID" value="WDI31007.1"/>
    <property type="molecule type" value="Genomic_DNA"/>
</dbReference>
<comment type="subcellular location">
    <subcellularLocation>
        <location evidence="5 7">Cytoplasm</location>
    </subcellularLocation>
</comment>
<evidence type="ECO:0000313" key="10">
    <source>
        <dbReference type="Proteomes" id="UP001214043"/>
    </source>
</evidence>
<evidence type="ECO:0000256" key="3">
    <source>
        <dbReference type="ARBA" id="ARBA00022741"/>
    </source>
</evidence>
<dbReference type="PANTHER" id="PTHR23359">
    <property type="entry name" value="NUCLEOTIDE KINASE"/>
    <property type="match status" value="1"/>
</dbReference>
<proteinExistence type="inferred from homology"/>
<dbReference type="NCBIfam" id="NF011101">
    <property type="entry name" value="PRK14528.1"/>
    <property type="match status" value="1"/>
</dbReference>
<feature type="binding site" evidence="5">
    <location>
        <position position="36"/>
    </location>
    <ligand>
        <name>AMP</name>
        <dbReference type="ChEBI" id="CHEBI:456215"/>
    </ligand>
</feature>
<keyword evidence="5" id="KW-0963">Cytoplasm</keyword>
<dbReference type="RefSeq" id="WP_274492829.1">
    <property type="nucleotide sequence ID" value="NZ_CP118166.1"/>
</dbReference>
<dbReference type="KEGG" id="hfl:PUV54_13695"/>
<dbReference type="HAMAP" id="MF_00235">
    <property type="entry name" value="Adenylate_kinase_Adk"/>
    <property type="match status" value="1"/>
</dbReference>
<dbReference type="GO" id="GO:0005737">
    <property type="term" value="C:cytoplasm"/>
    <property type="evidence" value="ECO:0007669"/>
    <property type="project" value="UniProtKB-SubCell"/>
</dbReference>
<keyword evidence="5 7" id="KW-0067">ATP-binding</keyword>
<feature type="binding site" evidence="5">
    <location>
        <position position="139"/>
    </location>
    <ligand>
        <name>AMP</name>
        <dbReference type="ChEBI" id="CHEBI:456215"/>
    </ligand>
</feature>
<dbReference type="SUPFAM" id="SSF52540">
    <property type="entry name" value="P-loop containing nucleoside triphosphate hydrolases"/>
    <property type="match status" value="1"/>
</dbReference>
<keyword evidence="3 5" id="KW-0547">Nucleotide-binding</keyword>
<comment type="function">
    <text evidence="5">Catalyzes the reversible transfer of the terminal phosphate group between ATP and AMP. Plays an important role in cellular energy homeostasis and in adenine nucleotide metabolism.</text>
</comment>
<dbReference type="InterPro" id="IPR000850">
    <property type="entry name" value="Adenylat/UMP-CMP_kin"/>
</dbReference>
<feature type="binding site" evidence="5">
    <location>
        <begin position="10"/>
        <end position="15"/>
    </location>
    <ligand>
        <name>ATP</name>
        <dbReference type="ChEBI" id="CHEBI:30616"/>
    </ligand>
</feature>
<dbReference type="Proteomes" id="UP001214043">
    <property type="component" value="Chromosome"/>
</dbReference>
<dbReference type="NCBIfam" id="NF011105">
    <property type="entry name" value="PRK14532.1"/>
    <property type="match status" value="1"/>
</dbReference>